<evidence type="ECO:0000313" key="2">
    <source>
        <dbReference type="EMBL" id="MEW9309301.1"/>
    </source>
</evidence>
<accession>A0ABV3PUF3</accession>
<dbReference type="EMBL" id="JBFNQD010000013">
    <property type="protein sequence ID" value="MEW9309301.1"/>
    <property type="molecule type" value="Genomic_DNA"/>
</dbReference>
<comment type="caution">
    <text evidence="2">The sequence shown here is derived from an EMBL/GenBank/DDBJ whole genome shotgun (WGS) entry which is preliminary data.</text>
</comment>
<dbReference type="RefSeq" id="WP_367626048.1">
    <property type="nucleotide sequence ID" value="NZ_JBFNQD010000013.1"/>
</dbReference>
<evidence type="ECO:0000256" key="1">
    <source>
        <dbReference type="SAM" id="Phobius"/>
    </source>
</evidence>
<protein>
    <recommendedName>
        <fullName evidence="6">DUF1328 domain-containing protein</fullName>
    </recommendedName>
</protein>
<evidence type="ECO:0000313" key="4">
    <source>
        <dbReference type="Proteomes" id="UP001555786"/>
    </source>
</evidence>
<feature type="transmembrane region" description="Helical" evidence="1">
    <location>
        <begin position="32"/>
        <end position="51"/>
    </location>
</feature>
<organism evidence="2 4">
    <name type="scientific">Labrys neptuniae</name>
    <dbReference type="NCBI Taxonomy" id="376174"/>
    <lineage>
        <taxon>Bacteria</taxon>
        <taxon>Pseudomonadati</taxon>
        <taxon>Pseudomonadota</taxon>
        <taxon>Alphaproteobacteria</taxon>
        <taxon>Hyphomicrobiales</taxon>
        <taxon>Xanthobacteraceae</taxon>
        <taxon>Labrys</taxon>
    </lineage>
</organism>
<sequence>MGVIIRLLLFVAAPVAALFVARDSLNFQIAQVFFAMMIFIAVGVIAAFWAGGKKT</sequence>
<evidence type="ECO:0000313" key="5">
    <source>
        <dbReference type="Proteomes" id="UP001595190"/>
    </source>
</evidence>
<evidence type="ECO:0008006" key="6">
    <source>
        <dbReference type="Google" id="ProtNLM"/>
    </source>
</evidence>
<keyword evidence="1" id="KW-0472">Membrane</keyword>
<reference evidence="2 4" key="1">
    <citation type="submission" date="2024-07" db="EMBL/GenBank/DDBJ databases">
        <title>Description of Labrys sedimenti sp. nov., isolated from a diclofenac-degrading enrichment culture.</title>
        <authorList>
            <person name="Tancsics A."/>
            <person name="Csepanyi A."/>
        </authorList>
    </citation>
    <scope>NUCLEOTIDE SEQUENCE [LARGE SCALE GENOMIC DNA]</scope>
    <source>
        <strain evidence="2 4">LMG 23578</strain>
    </source>
</reference>
<proteinExistence type="predicted"/>
<dbReference type="EMBL" id="JBHGPK010000014">
    <property type="protein sequence ID" value="MFC2252869.1"/>
    <property type="molecule type" value="Genomic_DNA"/>
</dbReference>
<keyword evidence="4" id="KW-1185">Reference proteome</keyword>
<gene>
    <name evidence="2" type="ORF">ABXS05_27375</name>
    <name evidence="3" type="ORF">ACETRX_24750</name>
</gene>
<dbReference type="Proteomes" id="UP001595190">
    <property type="component" value="Unassembled WGS sequence"/>
</dbReference>
<keyword evidence="1" id="KW-1133">Transmembrane helix</keyword>
<evidence type="ECO:0000313" key="3">
    <source>
        <dbReference type="EMBL" id="MFC2252869.1"/>
    </source>
</evidence>
<keyword evidence="1" id="KW-0812">Transmembrane</keyword>
<name>A0ABV3PUF3_9HYPH</name>
<reference evidence="3 5" key="2">
    <citation type="submission" date="2024-09" db="EMBL/GenBank/DDBJ databases">
        <title>Description of Labrys sedimenti sp. nov., isolated from a diclofenac-degrading enrichment culture, and genome-based reclassification of Labrys portucalensis as a later heterotypic synonym of Labrys neptuniae.</title>
        <authorList>
            <person name="Tancsics A."/>
            <person name="Csepanyi A."/>
        </authorList>
    </citation>
    <scope>NUCLEOTIDE SEQUENCE [LARGE SCALE GENOMIC DNA]</scope>
    <source>
        <strain evidence="3 5">LMG 23412</strain>
    </source>
</reference>
<dbReference type="Proteomes" id="UP001555786">
    <property type="component" value="Unassembled WGS sequence"/>
</dbReference>